<dbReference type="RefSeq" id="WP_011463262.1">
    <property type="nucleotide sequence ID" value="NC_007908.1"/>
</dbReference>
<keyword evidence="3" id="KW-1185">Reference proteome</keyword>
<accession>Q21ZW4</accession>
<sequence>MTMNEVYAGIEPARAEIDMLEGPTMLEFGSPSCGYCRAAQPLLASAFSDHPNVRRIKIADGSGRPLGRSFKVKLWPTLVFLSNGREIARLVRTGDAGAIRRALAQIESSPLA</sequence>
<dbReference type="EMBL" id="CP000267">
    <property type="protein sequence ID" value="ABD68689.1"/>
    <property type="molecule type" value="Genomic_DNA"/>
</dbReference>
<feature type="domain" description="Thioredoxin" evidence="1">
    <location>
        <begin position="1"/>
        <end position="108"/>
    </location>
</feature>
<gene>
    <name evidence="2" type="ordered locus">Rfer_0943</name>
</gene>
<organism evidence="2 3">
    <name type="scientific">Albidiferax ferrireducens (strain ATCC BAA-621 / DSM 15236 / T118)</name>
    <name type="common">Rhodoferax ferrireducens</name>
    <dbReference type="NCBI Taxonomy" id="338969"/>
    <lineage>
        <taxon>Bacteria</taxon>
        <taxon>Pseudomonadati</taxon>
        <taxon>Pseudomonadota</taxon>
        <taxon>Betaproteobacteria</taxon>
        <taxon>Burkholderiales</taxon>
        <taxon>Comamonadaceae</taxon>
        <taxon>Rhodoferax</taxon>
    </lineage>
</organism>
<name>Q21ZW4_ALBFT</name>
<dbReference type="eggNOG" id="COG0526">
    <property type="taxonomic scope" value="Bacteria"/>
</dbReference>
<dbReference type="HOGENOM" id="CLU_090389_12_0_4"/>
<protein>
    <submittedName>
        <fullName evidence="2">Putative thioredoxin</fullName>
    </submittedName>
</protein>
<dbReference type="Gene3D" id="3.40.30.10">
    <property type="entry name" value="Glutaredoxin"/>
    <property type="match status" value="1"/>
</dbReference>
<dbReference type="AlphaFoldDB" id="Q21ZW4"/>
<dbReference type="CDD" id="cd02947">
    <property type="entry name" value="TRX_family"/>
    <property type="match status" value="1"/>
</dbReference>
<dbReference type="SUPFAM" id="SSF52833">
    <property type="entry name" value="Thioredoxin-like"/>
    <property type="match status" value="1"/>
</dbReference>
<evidence type="ECO:0000313" key="3">
    <source>
        <dbReference type="Proteomes" id="UP000008332"/>
    </source>
</evidence>
<dbReference type="KEGG" id="rfr:Rfer_0943"/>
<dbReference type="PROSITE" id="PS51352">
    <property type="entry name" value="THIOREDOXIN_2"/>
    <property type="match status" value="1"/>
</dbReference>
<dbReference type="OrthoDB" id="215495at2"/>
<dbReference type="InterPro" id="IPR013766">
    <property type="entry name" value="Thioredoxin_domain"/>
</dbReference>
<proteinExistence type="predicted"/>
<dbReference type="Pfam" id="PF00085">
    <property type="entry name" value="Thioredoxin"/>
    <property type="match status" value="1"/>
</dbReference>
<evidence type="ECO:0000313" key="2">
    <source>
        <dbReference type="EMBL" id="ABD68689.1"/>
    </source>
</evidence>
<dbReference type="InterPro" id="IPR036249">
    <property type="entry name" value="Thioredoxin-like_sf"/>
</dbReference>
<dbReference type="Proteomes" id="UP000008332">
    <property type="component" value="Chromosome"/>
</dbReference>
<evidence type="ECO:0000259" key="1">
    <source>
        <dbReference type="PROSITE" id="PS51352"/>
    </source>
</evidence>
<dbReference type="STRING" id="338969.Rfer_0943"/>
<reference evidence="3" key="1">
    <citation type="submission" date="2006-02" db="EMBL/GenBank/DDBJ databases">
        <title>Complete sequence of chromosome of Rhodoferax ferrireducens DSM 15236.</title>
        <authorList>
            <person name="Copeland A."/>
            <person name="Lucas S."/>
            <person name="Lapidus A."/>
            <person name="Barry K."/>
            <person name="Detter J.C."/>
            <person name="Glavina del Rio T."/>
            <person name="Hammon N."/>
            <person name="Israni S."/>
            <person name="Pitluck S."/>
            <person name="Brettin T."/>
            <person name="Bruce D."/>
            <person name="Han C."/>
            <person name="Tapia R."/>
            <person name="Gilna P."/>
            <person name="Kiss H."/>
            <person name="Schmutz J."/>
            <person name="Larimer F."/>
            <person name="Land M."/>
            <person name="Kyrpides N."/>
            <person name="Ivanova N."/>
            <person name="Richardson P."/>
        </authorList>
    </citation>
    <scope>NUCLEOTIDE SEQUENCE [LARGE SCALE GENOMIC DNA]</scope>
    <source>
        <strain evidence="3">ATCC BAA-621 / DSM 15236 / T118</strain>
    </source>
</reference>